<protein>
    <submittedName>
        <fullName evidence="1">DUF2950 family protein</fullName>
    </submittedName>
</protein>
<dbReference type="InterPro" id="IPR021556">
    <property type="entry name" value="DUF2950"/>
</dbReference>
<dbReference type="EMBL" id="SHKW01000007">
    <property type="protein sequence ID" value="RZU29703.1"/>
    <property type="molecule type" value="Genomic_DNA"/>
</dbReference>
<evidence type="ECO:0000313" key="1">
    <source>
        <dbReference type="EMBL" id="RZU29703.1"/>
    </source>
</evidence>
<name>A0A4Q7Y1C4_9BACT</name>
<dbReference type="RefSeq" id="WP_242618385.1">
    <property type="nucleotide sequence ID" value="NZ_SHKW01000007.1"/>
</dbReference>
<accession>A0A4Q7Y1C4</accession>
<organism evidence="1 2">
    <name type="scientific">Edaphobacter modestus</name>
    <dbReference type="NCBI Taxonomy" id="388466"/>
    <lineage>
        <taxon>Bacteria</taxon>
        <taxon>Pseudomonadati</taxon>
        <taxon>Acidobacteriota</taxon>
        <taxon>Terriglobia</taxon>
        <taxon>Terriglobales</taxon>
        <taxon>Acidobacteriaceae</taxon>
        <taxon>Edaphobacter</taxon>
    </lineage>
</organism>
<sequence>MLTVALNPSMSPSRFWTMAVFLAALLPLVACNTSKAPAPSEVRPKTFATPDDAGAALVAATKADDRNALLAIFGSDAAELIFSGDAAQDKQTAEHFTTAYQTMNRWRKQTDGSEVLVVGTDNQPFPIPLAKNSGGQWSFDSAAGKAEIHARRIGDNELATIDVMNAIVDAQAQYLAQRHDGVKQYAQKFVSDEGKQDGLYWKSAEGKPRSLLGPLVAFASTEGFNSQAGKQQPFHGYFYRMLTKQGPDARGGAKNYIVNGKMTKGFAVIAYPEKYGATGIATFIINQNGVLYDKDLGTSTTENATAATEFDPDKTWTAVPE</sequence>
<dbReference type="AlphaFoldDB" id="A0A4Q7Y1C4"/>
<dbReference type="Proteomes" id="UP000292958">
    <property type="component" value="Unassembled WGS sequence"/>
</dbReference>
<proteinExistence type="predicted"/>
<gene>
    <name evidence="1" type="ORF">BDD14_6311</name>
</gene>
<keyword evidence="2" id="KW-1185">Reference proteome</keyword>
<dbReference type="Pfam" id="PF11453">
    <property type="entry name" value="DUF2950"/>
    <property type="match status" value="1"/>
</dbReference>
<reference evidence="1 2" key="1">
    <citation type="submission" date="2019-02" db="EMBL/GenBank/DDBJ databases">
        <title>Genomic Encyclopedia of Archaeal and Bacterial Type Strains, Phase II (KMG-II): from individual species to whole genera.</title>
        <authorList>
            <person name="Goeker M."/>
        </authorList>
    </citation>
    <scope>NUCLEOTIDE SEQUENCE [LARGE SCALE GENOMIC DNA]</scope>
    <source>
        <strain evidence="1 2">DSM 18101</strain>
    </source>
</reference>
<comment type="caution">
    <text evidence="1">The sequence shown here is derived from an EMBL/GenBank/DDBJ whole genome shotgun (WGS) entry which is preliminary data.</text>
</comment>
<evidence type="ECO:0000313" key="2">
    <source>
        <dbReference type="Proteomes" id="UP000292958"/>
    </source>
</evidence>